<dbReference type="EMBL" id="ML120352">
    <property type="protein sequence ID" value="RPB05649.1"/>
    <property type="molecule type" value="Genomic_DNA"/>
</dbReference>
<dbReference type="Proteomes" id="UP000276215">
    <property type="component" value="Unassembled WGS sequence"/>
</dbReference>
<accession>A0A3N4K8H2</accession>
<proteinExistence type="predicted"/>
<gene>
    <name evidence="1" type="ORF">L873DRAFT_1797363</name>
</gene>
<organism evidence="1 2">
    <name type="scientific">Choiromyces venosus 120613-1</name>
    <dbReference type="NCBI Taxonomy" id="1336337"/>
    <lineage>
        <taxon>Eukaryota</taxon>
        <taxon>Fungi</taxon>
        <taxon>Dikarya</taxon>
        <taxon>Ascomycota</taxon>
        <taxon>Pezizomycotina</taxon>
        <taxon>Pezizomycetes</taxon>
        <taxon>Pezizales</taxon>
        <taxon>Tuberaceae</taxon>
        <taxon>Choiromyces</taxon>
    </lineage>
</organism>
<name>A0A3N4K8H2_9PEZI</name>
<protein>
    <submittedName>
        <fullName evidence="1">Uncharacterized protein</fullName>
    </submittedName>
</protein>
<sequence>MGAVGDFSSKVVAEGEFSPYILAREDGSKEYKYSIFSSPFSPPAPIHPSCSLSLTKTPQIPYM</sequence>
<evidence type="ECO:0000313" key="1">
    <source>
        <dbReference type="EMBL" id="RPB05649.1"/>
    </source>
</evidence>
<dbReference type="OrthoDB" id="1078367at2759"/>
<reference evidence="1 2" key="1">
    <citation type="journal article" date="2018" name="Nat. Ecol. Evol.">
        <title>Pezizomycetes genomes reveal the molecular basis of ectomycorrhizal truffle lifestyle.</title>
        <authorList>
            <person name="Murat C."/>
            <person name="Payen T."/>
            <person name="Noel B."/>
            <person name="Kuo A."/>
            <person name="Morin E."/>
            <person name="Chen J."/>
            <person name="Kohler A."/>
            <person name="Krizsan K."/>
            <person name="Balestrini R."/>
            <person name="Da Silva C."/>
            <person name="Montanini B."/>
            <person name="Hainaut M."/>
            <person name="Levati E."/>
            <person name="Barry K.W."/>
            <person name="Belfiori B."/>
            <person name="Cichocki N."/>
            <person name="Clum A."/>
            <person name="Dockter R.B."/>
            <person name="Fauchery L."/>
            <person name="Guy J."/>
            <person name="Iotti M."/>
            <person name="Le Tacon F."/>
            <person name="Lindquist E.A."/>
            <person name="Lipzen A."/>
            <person name="Malagnac F."/>
            <person name="Mello A."/>
            <person name="Molinier V."/>
            <person name="Miyauchi S."/>
            <person name="Poulain J."/>
            <person name="Riccioni C."/>
            <person name="Rubini A."/>
            <person name="Sitrit Y."/>
            <person name="Splivallo R."/>
            <person name="Traeger S."/>
            <person name="Wang M."/>
            <person name="Zifcakova L."/>
            <person name="Wipf D."/>
            <person name="Zambonelli A."/>
            <person name="Paolocci F."/>
            <person name="Nowrousian M."/>
            <person name="Ottonello S."/>
            <person name="Baldrian P."/>
            <person name="Spatafora J.W."/>
            <person name="Henrissat B."/>
            <person name="Nagy L.G."/>
            <person name="Aury J.M."/>
            <person name="Wincker P."/>
            <person name="Grigoriev I.V."/>
            <person name="Bonfante P."/>
            <person name="Martin F.M."/>
        </authorList>
    </citation>
    <scope>NUCLEOTIDE SEQUENCE [LARGE SCALE GENOMIC DNA]</scope>
    <source>
        <strain evidence="1 2">120613-1</strain>
    </source>
</reference>
<keyword evidence="2" id="KW-1185">Reference proteome</keyword>
<evidence type="ECO:0000313" key="2">
    <source>
        <dbReference type="Proteomes" id="UP000276215"/>
    </source>
</evidence>
<dbReference type="AlphaFoldDB" id="A0A3N4K8H2"/>